<dbReference type="EMBL" id="DVOR01000055">
    <property type="protein sequence ID" value="HIV08803.1"/>
    <property type="molecule type" value="Genomic_DNA"/>
</dbReference>
<dbReference type="Pfam" id="PF02899">
    <property type="entry name" value="Phage_int_SAM_1"/>
    <property type="match status" value="1"/>
</dbReference>
<evidence type="ECO:0000256" key="4">
    <source>
        <dbReference type="ARBA" id="ARBA00023172"/>
    </source>
</evidence>
<dbReference type="Gene3D" id="1.10.443.10">
    <property type="entry name" value="Intergrase catalytic core"/>
    <property type="match status" value="1"/>
</dbReference>
<evidence type="ECO:0000256" key="3">
    <source>
        <dbReference type="ARBA" id="ARBA00023125"/>
    </source>
</evidence>
<comment type="caution">
    <text evidence="8">The sequence shown here is derived from an EMBL/GenBank/DDBJ whole genome shotgun (WGS) entry which is preliminary data.</text>
</comment>
<dbReference type="InterPro" id="IPR004107">
    <property type="entry name" value="Integrase_SAM-like_N"/>
</dbReference>
<dbReference type="Gene3D" id="1.10.150.130">
    <property type="match status" value="1"/>
</dbReference>
<name>A0A9D1T301_9BACT</name>
<dbReference type="PANTHER" id="PTHR30349:SF81">
    <property type="entry name" value="TYROSINE RECOMBINASE XERC"/>
    <property type="match status" value="1"/>
</dbReference>
<protein>
    <submittedName>
        <fullName evidence="8">Tyrosine-type recombinase/integrase</fullName>
    </submittedName>
</protein>
<dbReference type="PROSITE" id="PS51900">
    <property type="entry name" value="CB"/>
    <property type="match status" value="1"/>
</dbReference>
<keyword evidence="4" id="KW-0233">DNA recombination</keyword>
<dbReference type="Pfam" id="PF00589">
    <property type="entry name" value="Phage_integrase"/>
    <property type="match status" value="1"/>
</dbReference>
<keyword evidence="1" id="KW-0159">Chromosome partition</keyword>
<evidence type="ECO:0000256" key="5">
    <source>
        <dbReference type="PROSITE-ProRule" id="PRU01248"/>
    </source>
</evidence>
<feature type="non-terminal residue" evidence="8">
    <location>
        <position position="229"/>
    </location>
</feature>
<feature type="domain" description="Tyr recombinase" evidence="6">
    <location>
        <begin position="115"/>
        <end position="229"/>
    </location>
</feature>
<dbReference type="InterPro" id="IPR011010">
    <property type="entry name" value="DNA_brk_join_enz"/>
</dbReference>
<keyword evidence="3 5" id="KW-0238">DNA-binding</keyword>
<evidence type="ECO:0000256" key="2">
    <source>
        <dbReference type="ARBA" id="ARBA00022908"/>
    </source>
</evidence>
<dbReference type="InterPro" id="IPR050090">
    <property type="entry name" value="Tyrosine_recombinase_XerCD"/>
</dbReference>
<dbReference type="Proteomes" id="UP000886845">
    <property type="component" value="Unassembled WGS sequence"/>
</dbReference>
<evidence type="ECO:0000259" key="7">
    <source>
        <dbReference type="PROSITE" id="PS51900"/>
    </source>
</evidence>
<proteinExistence type="predicted"/>
<dbReference type="InterPro" id="IPR002104">
    <property type="entry name" value="Integrase_catalytic"/>
</dbReference>
<dbReference type="AlphaFoldDB" id="A0A9D1T301"/>
<evidence type="ECO:0000313" key="8">
    <source>
        <dbReference type="EMBL" id="HIV08803.1"/>
    </source>
</evidence>
<gene>
    <name evidence="8" type="ORF">IAC79_01645</name>
</gene>
<dbReference type="PANTHER" id="PTHR30349">
    <property type="entry name" value="PHAGE INTEGRASE-RELATED"/>
    <property type="match status" value="1"/>
</dbReference>
<organism evidence="8 9">
    <name type="scientific">Candidatus Spyradenecus faecavium</name>
    <dbReference type="NCBI Taxonomy" id="2840947"/>
    <lineage>
        <taxon>Bacteria</taxon>
        <taxon>Pseudomonadati</taxon>
        <taxon>Lentisphaerota</taxon>
        <taxon>Lentisphaeria</taxon>
        <taxon>Lentisphaerales</taxon>
        <taxon>Lentisphaeraceae</taxon>
        <taxon>Lentisphaeraceae incertae sedis</taxon>
        <taxon>Candidatus Spyradenecus</taxon>
    </lineage>
</organism>
<dbReference type="GO" id="GO:0015074">
    <property type="term" value="P:DNA integration"/>
    <property type="evidence" value="ECO:0007669"/>
    <property type="project" value="UniProtKB-KW"/>
</dbReference>
<accession>A0A9D1T301</accession>
<dbReference type="PROSITE" id="PS51898">
    <property type="entry name" value="TYR_RECOMBINASE"/>
    <property type="match status" value="1"/>
</dbReference>
<dbReference type="SUPFAM" id="SSF56349">
    <property type="entry name" value="DNA breaking-rejoining enzymes"/>
    <property type="match status" value="1"/>
</dbReference>
<dbReference type="GO" id="GO:0003677">
    <property type="term" value="F:DNA binding"/>
    <property type="evidence" value="ECO:0007669"/>
    <property type="project" value="UniProtKB-UniRule"/>
</dbReference>
<dbReference type="GO" id="GO:0007059">
    <property type="term" value="P:chromosome segregation"/>
    <property type="evidence" value="ECO:0007669"/>
    <property type="project" value="UniProtKB-KW"/>
</dbReference>
<evidence type="ECO:0000256" key="1">
    <source>
        <dbReference type="ARBA" id="ARBA00022829"/>
    </source>
</evidence>
<evidence type="ECO:0000259" key="6">
    <source>
        <dbReference type="PROSITE" id="PS51898"/>
    </source>
</evidence>
<feature type="domain" description="Core-binding (CB)" evidence="7">
    <location>
        <begin position="7"/>
        <end position="94"/>
    </location>
</feature>
<dbReference type="InterPro" id="IPR013762">
    <property type="entry name" value="Integrase-like_cat_sf"/>
</dbReference>
<evidence type="ECO:0000313" key="9">
    <source>
        <dbReference type="Proteomes" id="UP000886845"/>
    </source>
</evidence>
<dbReference type="GO" id="GO:0006310">
    <property type="term" value="P:DNA recombination"/>
    <property type="evidence" value="ECO:0007669"/>
    <property type="project" value="UniProtKB-KW"/>
</dbReference>
<reference evidence="8" key="2">
    <citation type="journal article" date="2021" name="PeerJ">
        <title>Extensive microbial diversity within the chicken gut microbiome revealed by metagenomics and culture.</title>
        <authorList>
            <person name="Gilroy R."/>
            <person name="Ravi A."/>
            <person name="Getino M."/>
            <person name="Pursley I."/>
            <person name="Horton D.L."/>
            <person name="Alikhan N.F."/>
            <person name="Baker D."/>
            <person name="Gharbi K."/>
            <person name="Hall N."/>
            <person name="Watson M."/>
            <person name="Adriaenssens E.M."/>
            <person name="Foster-Nyarko E."/>
            <person name="Jarju S."/>
            <person name="Secka A."/>
            <person name="Antonio M."/>
            <person name="Oren A."/>
            <person name="Chaudhuri R.R."/>
            <person name="La Ragione R."/>
            <person name="Hildebrand F."/>
            <person name="Pallen M.J."/>
        </authorList>
    </citation>
    <scope>NUCLEOTIDE SEQUENCE</scope>
    <source>
        <strain evidence="8">35461</strain>
    </source>
</reference>
<reference evidence="8" key="1">
    <citation type="submission" date="2020-10" db="EMBL/GenBank/DDBJ databases">
        <authorList>
            <person name="Gilroy R."/>
        </authorList>
    </citation>
    <scope>NUCLEOTIDE SEQUENCE</scope>
    <source>
        <strain evidence="8">35461</strain>
    </source>
</reference>
<sequence length="229" mass="24919">MTSSSPDAFAHDLDAFLDAAQYARGLSPATRQAYANALGTLLDDLRRRGVTDWAQVDAPLLADHLRRLQEGRGYAPATLAQHTAAIRALFGWLLDQGRIPASPLDALPPAKRPKRLPKTLPEGELNALIEAVDGDDPDSLRDRVALELLYGCGLRCAELIGLNLHDADLRAHTLRVHGKGDKERVVPYGPPAHAALLRWLQARKRFALTYKKGALAADLLAPRAPLLLS</sequence>
<keyword evidence="2" id="KW-0229">DNA integration</keyword>
<dbReference type="InterPro" id="IPR044068">
    <property type="entry name" value="CB"/>
</dbReference>
<dbReference type="InterPro" id="IPR010998">
    <property type="entry name" value="Integrase_recombinase_N"/>
</dbReference>